<feature type="transmembrane region" description="Helical" evidence="1">
    <location>
        <begin position="53"/>
        <end position="74"/>
    </location>
</feature>
<name>A0ABW4V639_9MICO</name>
<dbReference type="SUPFAM" id="SSF48452">
    <property type="entry name" value="TPR-like"/>
    <property type="match status" value="1"/>
</dbReference>
<dbReference type="RefSeq" id="WP_377197409.1">
    <property type="nucleotide sequence ID" value="NZ_JBHUHF010000001.1"/>
</dbReference>
<protein>
    <recommendedName>
        <fullName evidence="4">Tetratricopeptide repeat protein</fullName>
    </recommendedName>
</protein>
<proteinExistence type="predicted"/>
<evidence type="ECO:0000256" key="1">
    <source>
        <dbReference type="SAM" id="Phobius"/>
    </source>
</evidence>
<gene>
    <name evidence="2" type="ORF">ACFSL2_08345</name>
</gene>
<evidence type="ECO:0008006" key="4">
    <source>
        <dbReference type="Google" id="ProtNLM"/>
    </source>
</evidence>
<dbReference type="Proteomes" id="UP001597338">
    <property type="component" value="Unassembled WGS sequence"/>
</dbReference>
<keyword evidence="1" id="KW-0812">Transmembrane</keyword>
<comment type="caution">
    <text evidence="2">The sequence shown here is derived from an EMBL/GenBank/DDBJ whole genome shotgun (WGS) entry which is preliminary data.</text>
</comment>
<organism evidence="2 3">
    <name type="scientific">Promicromonospora aerolata</name>
    <dbReference type="NCBI Taxonomy" id="195749"/>
    <lineage>
        <taxon>Bacteria</taxon>
        <taxon>Bacillati</taxon>
        <taxon>Actinomycetota</taxon>
        <taxon>Actinomycetes</taxon>
        <taxon>Micrococcales</taxon>
        <taxon>Promicromonosporaceae</taxon>
        <taxon>Promicromonospora</taxon>
    </lineage>
</organism>
<accession>A0ABW4V639</accession>
<keyword evidence="1" id="KW-1133">Transmembrane helix</keyword>
<sequence length="168" mass="18099">MSEARGEQSGARPTSGRRLPKGLAGTLAVTALLALYVWQIAGRGIAMVRTGEPVLIAIGLAVLIIPLLVIGLIVREYRLAATVQTMADTLFAEGDLPVDDLPRSPGGRIDRAAADEAFEPRRAAVEAAPEDWRAWYHLAFAYDAAGDRRRARESLRKASGFYRATPAS</sequence>
<dbReference type="InterPro" id="IPR011990">
    <property type="entry name" value="TPR-like_helical_dom_sf"/>
</dbReference>
<evidence type="ECO:0000313" key="2">
    <source>
        <dbReference type="EMBL" id="MFD2025518.1"/>
    </source>
</evidence>
<keyword evidence="3" id="KW-1185">Reference proteome</keyword>
<evidence type="ECO:0000313" key="3">
    <source>
        <dbReference type="Proteomes" id="UP001597338"/>
    </source>
</evidence>
<keyword evidence="1" id="KW-0472">Membrane</keyword>
<dbReference type="EMBL" id="JBHUHF010000001">
    <property type="protein sequence ID" value="MFD2025518.1"/>
    <property type="molecule type" value="Genomic_DNA"/>
</dbReference>
<reference evidence="3" key="1">
    <citation type="journal article" date="2019" name="Int. J. Syst. Evol. Microbiol.">
        <title>The Global Catalogue of Microorganisms (GCM) 10K type strain sequencing project: providing services to taxonomists for standard genome sequencing and annotation.</title>
        <authorList>
            <consortium name="The Broad Institute Genomics Platform"/>
            <consortium name="The Broad Institute Genome Sequencing Center for Infectious Disease"/>
            <person name="Wu L."/>
            <person name="Ma J."/>
        </authorList>
    </citation>
    <scope>NUCLEOTIDE SEQUENCE [LARGE SCALE GENOMIC DNA]</scope>
    <source>
        <strain evidence="3">CCM 7043</strain>
    </source>
</reference>
<feature type="transmembrane region" description="Helical" evidence="1">
    <location>
        <begin position="21"/>
        <end position="41"/>
    </location>
</feature>
<dbReference type="Gene3D" id="1.25.40.10">
    <property type="entry name" value="Tetratricopeptide repeat domain"/>
    <property type="match status" value="1"/>
</dbReference>